<reference evidence="4 5" key="1">
    <citation type="submission" date="2018-06" db="EMBL/GenBank/DDBJ databases">
        <title>Streptomyces reniochalinae sp. nov. and Streptomyces diacarnus sp. nov. from marine sponges.</title>
        <authorList>
            <person name="Li L."/>
        </authorList>
    </citation>
    <scope>NUCLEOTIDE SEQUENCE [LARGE SCALE GENOMIC DNA]</scope>
    <source>
        <strain evidence="4 5">LHW50302</strain>
    </source>
</reference>
<feature type="compositionally biased region" description="Basic and acidic residues" evidence="2">
    <location>
        <begin position="78"/>
        <end position="90"/>
    </location>
</feature>
<dbReference type="GO" id="GO:0030288">
    <property type="term" value="C:outer membrane-bounded periplasmic space"/>
    <property type="evidence" value="ECO:0007669"/>
    <property type="project" value="TreeGrafter"/>
</dbReference>
<dbReference type="RefSeq" id="WP_114018417.1">
    <property type="nucleotide sequence ID" value="NZ_QOIM01000042.1"/>
</dbReference>
<dbReference type="PANTHER" id="PTHR30404:SF0">
    <property type="entry name" value="N-ACETYLMURAMOYL-L-ALANINE AMIDASE AMIC"/>
    <property type="match status" value="1"/>
</dbReference>
<evidence type="ECO:0000256" key="1">
    <source>
        <dbReference type="ARBA" id="ARBA00022801"/>
    </source>
</evidence>
<sequence>MAAAVTAALVCLGTAGCGAFGGDGDEDGKPHAKDGGGTSASSPGAGSEQGDDARGGEKPADKPLRGKVIVVDPGHNPHNRDQPGKISRRVDIGTGKKECDTTGTATNSGYAEADFTLDLAHRVRARLQEHGATVRLTHDGDEPYGPCVDERAEKGNQAQADAAISLHADGAPAGSRGFHVILPASVHEGAADTRDIVTPSRRFGTDLRDAFRTATGEQPANYLGDGNGLDTRGDLGGLNLSKVPKVFLECGNMRDPHDVANLTSAKWREKAAGGVTDGITAFLTAGKGKP</sequence>
<dbReference type="Gene3D" id="3.40.630.40">
    <property type="entry name" value="Zn-dependent exopeptidases"/>
    <property type="match status" value="1"/>
</dbReference>
<dbReference type="GO" id="GO:0008745">
    <property type="term" value="F:N-acetylmuramoyl-L-alanine amidase activity"/>
    <property type="evidence" value="ECO:0007669"/>
    <property type="project" value="InterPro"/>
</dbReference>
<evidence type="ECO:0000256" key="2">
    <source>
        <dbReference type="SAM" id="MobiDB-lite"/>
    </source>
</evidence>
<evidence type="ECO:0000313" key="4">
    <source>
        <dbReference type="EMBL" id="RCG14852.1"/>
    </source>
</evidence>
<evidence type="ECO:0000259" key="3">
    <source>
        <dbReference type="SMART" id="SM00646"/>
    </source>
</evidence>
<feature type="compositionally biased region" description="Basic and acidic residues" evidence="2">
    <location>
        <begin position="51"/>
        <end position="64"/>
    </location>
</feature>
<feature type="region of interest" description="Disordered" evidence="2">
    <location>
        <begin position="20"/>
        <end position="90"/>
    </location>
</feature>
<dbReference type="EMBL" id="QOIM01000042">
    <property type="protein sequence ID" value="RCG14852.1"/>
    <property type="molecule type" value="Genomic_DNA"/>
</dbReference>
<dbReference type="OrthoDB" id="3268878at2"/>
<accession>A0A367EAU7</accession>
<protein>
    <submittedName>
        <fullName evidence="4">N-acetylmuramoyl-L-alanine amidase</fullName>
    </submittedName>
</protein>
<evidence type="ECO:0000313" key="5">
    <source>
        <dbReference type="Proteomes" id="UP000253507"/>
    </source>
</evidence>
<organism evidence="4 5">
    <name type="scientific">Streptomyces reniochalinae</name>
    <dbReference type="NCBI Taxonomy" id="2250578"/>
    <lineage>
        <taxon>Bacteria</taxon>
        <taxon>Bacillati</taxon>
        <taxon>Actinomycetota</taxon>
        <taxon>Actinomycetes</taxon>
        <taxon>Kitasatosporales</taxon>
        <taxon>Streptomycetaceae</taxon>
        <taxon>Streptomyces</taxon>
    </lineage>
</organism>
<name>A0A367EAU7_9ACTN</name>
<dbReference type="SUPFAM" id="SSF53187">
    <property type="entry name" value="Zn-dependent exopeptidases"/>
    <property type="match status" value="1"/>
</dbReference>
<feature type="domain" description="MurNAc-LAA" evidence="3">
    <location>
        <begin position="152"/>
        <end position="280"/>
    </location>
</feature>
<comment type="caution">
    <text evidence="4">The sequence shown here is derived from an EMBL/GenBank/DDBJ whole genome shotgun (WGS) entry which is preliminary data.</text>
</comment>
<dbReference type="PANTHER" id="PTHR30404">
    <property type="entry name" value="N-ACETYLMURAMOYL-L-ALANINE AMIDASE"/>
    <property type="match status" value="1"/>
</dbReference>
<keyword evidence="5" id="KW-1185">Reference proteome</keyword>
<keyword evidence="1" id="KW-0378">Hydrolase</keyword>
<dbReference type="CDD" id="cd02696">
    <property type="entry name" value="MurNAc-LAA"/>
    <property type="match status" value="1"/>
</dbReference>
<dbReference type="GO" id="GO:0009253">
    <property type="term" value="P:peptidoglycan catabolic process"/>
    <property type="evidence" value="ECO:0007669"/>
    <property type="project" value="InterPro"/>
</dbReference>
<gene>
    <name evidence="4" type="ORF">DQ392_27600</name>
</gene>
<dbReference type="Pfam" id="PF01520">
    <property type="entry name" value="Amidase_3"/>
    <property type="match status" value="1"/>
</dbReference>
<dbReference type="InterPro" id="IPR050695">
    <property type="entry name" value="N-acetylmuramoyl_amidase_3"/>
</dbReference>
<dbReference type="InterPro" id="IPR002508">
    <property type="entry name" value="MurNAc-LAA_cat"/>
</dbReference>
<dbReference type="SMART" id="SM00646">
    <property type="entry name" value="Ami_3"/>
    <property type="match status" value="1"/>
</dbReference>
<dbReference type="Proteomes" id="UP000253507">
    <property type="component" value="Unassembled WGS sequence"/>
</dbReference>
<dbReference type="AlphaFoldDB" id="A0A367EAU7"/>
<proteinExistence type="predicted"/>